<dbReference type="EMBL" id="SWCO01000007">
    <property type="protein sequence ID" value="TKB02714.1"/>
    <property type="molecule type" value="Genomic_DNA"/>
</dbReference>
<dbReference type="Gene3D" id="3.40.190.10">
    <property type="entry name" value="Periplasmic binding protein-like II"/>
    <property type="match status" value="2"/>
</dbReference>
<dbReference type="SMART" id="SM00062">
    <property type="entry name" value="PBPb"/>
    <property type="match status" value="1"/>
</dbReference>
<evidence type="ECO:0000256" key="2">
    <source>
        <dbReference type="ARBA" id="ARBA00022729"/>
    </source>
</evidence>
<proteinExistence type="inferred from homology"/>
<dbReference type="Pfam" id="PF00497">
    <property type="entry name" value="SBP_bac_3"/>
    <property type="match status" value="1"/>
</dbReference>
<keyword evidence="2 3" id="KW-0732">Signal</keyword>
<comment type="caution">
    <text evidence="5">The sequence shown here is derived from an EMBL/GenBank/DDBJ whole genome shotgun (WGS) entry which is preliminary data.</text>
</comment>
<feature type="signal peptide" evidence="3">
    <location>
        <begin position="1"/>
        <end position="19"/>
    </location>
</feature>
<sequence>MRFLILFLCVFATASSVAARELNVVVGWNKPPYVISQEHSGFEVDLVRAIVSEMGHTLSPIYVPFGRTAHLLKNSAVDIGLTQNAAHNVNVSILSDPYIIYQNVAVSQAARNFVIDDISDLKGKSVIAFQTAQSVLGEQFKEALALEPAYIEMARQDRQVDMLMRDHVDVIVLDRNIFNHFKLENEVYAEKETVFHELFPVSVYCAAIPDPELRAKFNTVLNRLIEDGRYQLLLNEYQLDNLLHKLPQESSFM</sequence>
<accession>A0A4U0ZDN6</accession>
<dbReference type="Proteomes" id="UP000305471">
    <property type="component" value="Unassembled WGS sequence"/>
</dbReference>
<evidence type="ECO:0000256" key="1">
    <source>
        <dbReference type="ARBA" id="ARBA00010333"/>
    </source>
</evidence>
<evidence type="ECO:0000259" key="4">
    <source>
        <dbReference type="SMART" id="SM00062"/>
    </source>
</evidence>
<evidence type="ECO:0000256" key="3">
    <source>
        <dbReference type="SAM" id="SignalP"/>
    </source>
</evidence>
<dbReference type="RefSeq" id="WP_136782524.1">
    <property type="nucleotide sequence ID" value="NZ_SWCO01000007.1"/>
</dbReference>
<dbReference type="InterPro" id="IPR001638">
    <property type="entry name" value="Solute-binding_3/MltF_N"/>
</dbReference>
<dbReference type="AlphaFoldDB" id="A0A4U0ZDN6"/>
<dbReference type="OrthoDB" id="245568at2"/>
<dbReference type="PANTHER" id="PTHR35936:SF19">
    <property type="entry name" value="AMINO-ACID-BINDING PROTEIN YXEM-RELATED"/>
    <property type="match status" value="1"/>
</dbReference>
<evidence type="ECO:0000313" key="5">
    <source>
        <dbReference type="EMBL" id="TKB02714.1"/>
    </source>
</evidence>
<evidence type="ECO:0000313" key="6">
    <source>
        <dbReference type="Proteomes" id="UP000305471"/>
    </source>
</evidence>
<name>A0A4U0ZDN6_9ALTE</name>
<organism evidence="5 6">
    <name type="scientific">Alteromonas portus</name>
    <dbReference type="NCBI Taxonomy" id="2565549"/>
    <lineage>
        <taxon>Bacteria</taxon>
        <taxon>Pseudomonadati</taxon>
        <taxon>Pseudomonadota</taxon>
        <taxon>Gammaproteobacteria</taxon>
        <taxon>Alteromonadales</taxon>
        <taxon>Alteromonadaceae</taxon>
        <taxon>Alteromonas/Salinimonas group</taxon>
        <taxon>Alteromonas</taxon>
    </lineage>
</organism>
<feature type="chain" id="PRO_5020746413" evidence="3">
    <location>
        <begin position="20"/>
        <end position="253"/>
    </location>
</feature>
<feature type="domain" description="Solute-binding protein family 3/N-terminal" evidence="4">
    <location>
        <begin position="23"/>
        <end position="241"/>
    </location>
</feature>
<keyword evidence="6" id="KW-1185">Reference proteome</keyword>
<reference evidence="5 6" key="1">
    <citation type="submission" date="2019-04" db="EMBL/GenBank/DDBJ databases">
        <title>Alteromonas portus sp. nov., an alginate lyase-excreting marine bacterium.</title>
        <authorList>
            <person name="Huang H."/>
            <person name="Mo K."/>
            <person name="Bao S."/>
        </authorList>
    </citation>
    <scope>NUCLEOTIDE SEQUENCE [LARGE SCALE GENOMIC DNA]</scope>
    <source>
        <strain evidence="5 6">HB161718</strain>
    </source>
</reference>
<dbReference type="PANTHER" id="PTHR35936">
    <property type="entry name" value="MEMBRANE-BOUND LYTIC MUREIN TRANSGLYCOSYLASE F"/>
    <property type="match status" value="1"/>
</dbReference>
<protein>
    <submittedName>
        <fullName evidence="5">Amino acid ABC transporter substrate-binding protein</fullName>
    </submittedName>
</protein>
<gene>
    <name evidence="5" type="ORF">E5672_12675</name>
</gene>
<dbReference type="SUPFAM" id="SSF53850">
    <property type="entry name" value="Periplasmic binding protein-like II"/>
    <property type="match status" value="1"/>
</dbReference>
<comment type="similarity">
    <text evidence="1">Belongs to the bacterial solute-binding protein 3 family.</text>
</comment>